<dbReference type="PhylomeDB" id="A7TRQ2"/>
<dbReference type="GO" id="GO:0033116">
    <property type="term" value="C:endoplasmic reticulum-Golgi intermediate compartment membrane"/>
    <property type="evidence" value="ECO:0007669"/>
    <property type="project" value="UniProtKB-SubCell"/>
</dbReference>
<feature type="transmembrane region" description="Helical" evidence="6">
    <location>
        <begin position="21"/>
        <end position="42"/>
    </location>
</feature>
<keyword evidence="6" id="KW-0931">ER-Golgi transport</keyword>
<name>A7TRQ2_VANPO</name>
<gene>
    <name evidence="9" type="ORF">Kpol_367p1</name>
</gene>
<dbReference type="Proteomes" id="UP000000267">
    <property type="component" value="Unassembled WGS sequence"/>
</dbReference>
<reference evidence="9 10" key="1">
    <citation type="journal article" date="2007" name="Proc. Natl. Acad. Sci. U.S.A.">
        <title>Independent sorting-out of thousands of duplicated gene pairs in two yeast species descended from a whole-genome duplication.</title>
        <authorList>
            <person name="Scannell D.R."/>
            <person name="Frank A.C."/>
            <person name="Conant G.C."/>
            <person name="Byrne K.P."/>
            <person name="Woolfit M."/>
            <person name="Wolfe K.H."/>
        </authorList>
    </citation>
    <scope>NUCLEOTIDE SEQUENCE [LARGE SCALE GENOMIC DNA]</scope>
    <source>
        <strain evidence="10">ATCC 22028 / DSM 70294 / BCRC 21397 / CBS 2163 / NBRC 10782 / NRRL Y-8283 / UCD 57-17</strain>
    </source>
</reference>
<dbReference type="GeneID" id="5543096"/>
<accession>A7TRQ2</accession>
<comment type="function">
    <text evidence="6">Plays a role in transport between endoplasmic reticulum and Golgi.</text>
</comment>
<keyword evidence="4 6" id="KW-1133">Transmembrane helix</keyword>
<dbReference type="InterPro" id="IPR045888">
    <property type="entry name" value="Erv"/>
</dbReference>
<comment type="caution">
    <text evidence="6">Lacks conserved residue(s) required for the propagation of feature annotation.</text>
</comment>
<evidence type="ECO:0000256" key="3">
    <source>
        <dbReference type="ARBA" id="ARBA00022692"/>
    </source>
</evidence>
<evidence type="ECO:0000313" key="9">
    <source>
        <dbReference type="EMBL" id="EDO15046.1"/>
    </source>
</evidence>
<dbReference type="Pfam" id="PF13850">
    <property type="entry name" value="ERGIC_N"/>
    <property type="match status" value="1"/>
</dbReference>
<keyword evidence="6" id="KW-0256">Endoplasmic reticulum</keyword>
<feature type="domain" description="Endoplasmic reticulum vesicle transporter N-terminal" evidence="8">
    <location>
        <begin position="8"/>
        <end position="95"/>
    </location>
</feature>
<comment type="similarity">
    <text evidence="2 6">Belongs to the ERGIC family.</text>
</comment>
<keyword evidence="6" id="KW-0333">Golgi apparatus</keyword>
<evidence type="ECO:0000256" key="5">
    <source>
        <dbReference type="ARBA" id="ARBA00023136"/>
    </source>
</evidence>
<protein>
    <recommendedName>
        <fullName evidence="6">Endoplasmic reticulum-Golgi intermediate compartment protein</fullName>
    </recommendedName>
</protein>
<dbReference type="GO" id="GO:0006888">
    <property type="term" value="P:endoplasmic reticulum to Golgi vesicle-mediated transport"/>
    <property type="evidence" value="ECO:0007669"/>
    <property type="project" value="UniProtKB-UniRule"/>
</dbReference>
<organism evidence="10">
    <name type="scientific">Vanderwaltozyma polyspora (strain ATCC 22028 / DSM 70294 / BCRC 21397 / CBS 2163 / NBRC 10782 / NRRL Y-8283 / UCD 57-17)</name>
    <name type="common">Kluyveromyces polysporus</name>
    <dbReference type="NCBI Taxonomy" id="436907"/>
    <lineage>
        <taxon>Eukaryota</taxon>
        <taxon>Fungi</taxon>
        <taxon>Dikarya</taxon>
        <taxon>Ascomycota</taxon>
        <taxon>Saccharomycotina</taxon>
        <taxon>Saccharomycetes</taxon>
        <taxon>Saccharomycetales</taxon>
        <taxon>Saccharomycetaceae</taxon>
        <taxon>Vanderwaltozyma</taxon>
    </lineage>
</organism>
<dbReference type="GO" id="GO:0005789">
    <property type="term" value="C:endoplasmic reticulum membrane"/>
    <property type="evidence" value="ECO:0007669"/>
    <property type="project" value="UniProtKB-SubCell"/>
</dbReference>
<dbReference type="PANTHER" id="PTHR10984:SF25">
    <property type="entry name" value="ENDOPLASMIC RETICULUM-GOLGI INTERMEDIATE COMPARTMENT PROTEIN 3"/>
    <property type="match status" value="1"/>
</dbReference>
<evidence type="ECO:0000256" key="1">
    <source>
        <dbReference type="ARBA" id="ARBA00004141"/>
    </source>
</evidence>
<keyword evidence="3 6" id="KW-0812">Transmembrane</keyword>
<evidence type="ECO:0000313" key="10">
    <source>
        <dbReference type="Proteomes" id="UP000000267"/>
    </source>
</evidence>
<evidence type="ECO:0000256" key="6">
    <source>
        <dbReference type="RuleBase" id="RU369013"/>
    </source>
</evidence>
<feature type="domain" description="Endoplasmic reticulum vesicle transporter C-terminal" evidence="7">
    <location>
        <begin position="140"/>
        <end position="388"/>
    </location>
</feature>
<keyword evidence="6" id="KW-0813">Transport</keyword>
<dbReference type="HOGENOM" id="CLU_034705_1_0_1"/>
<evidence type="ECO:0000259" key="8">
    <source>
        <dbReference type="Pfam" id="PF13850"/>
    </source>
</evidence>
<dbReference type="RefSeq" id="XP_001642904.1">
    <property type="nucleotide sequence ID" value="XM_001642854.1"/>
</dbReference>
<dbReference type="OrthoDB" id="270930at2759"/>
<keyword evidence="5 6" id="KW-0472">Membrane</keyword>
<dbReference type="PANTHER" id="PTHR10984">
    <property type="entry name" value="ENDOPLASMIC RETICULUM-GOLGI INTERMEDIATE COMPARTMENT PROTEIN"/>
    <property type="match status" value="1"/>
</dbReference>
<dbReference type="InterPro" id="IPR012936">
    <property type="entry name" value="Erv_C"/>
</dbReference>
<dbReference type="InParanoid" id="A7TRQ2"/>
<dbReference type="STRING" id="436907.A7TRQ2"/>
<dbReference type="GO" id="GO:0061852">
    <property type="term" value="C:retrograde transporter complex, Golgi to ER"/>
    <property type="evidence" value="ECO:0007669"/>
    <property type="project" value="EnsemblFungi"/>
</dbReference>
<dbReference type="KEGG" id="vpo:Kpol_367p1"/>
<dbReference type="GO" id="GO:0030134">
    <property type="term" value="C:COPII-coated ER to Golgi transport vesicle"/>
    <property type="evidence" value="ECO:0007669"/>
    <property type="project" value="EnsemblFungi"/>
</dbReference>
<dbReference type="eggNOG" id="KOG2667">
    <property type="taxonomic scope" value="Eukaryota"/>
</dbReference>
<evidence type="ECO:0000259" key="7">
    <source>
        <dbReference type="Pfam" id="PF07970"/>
    </source>
</evidence>
<dbReference type="OMA" id="GPTHGMY"/>
<evidence type="ECO:0000256" key="4">
    <source>
        <dbReference type="ARBA" id="ARBA00022989"/>
    </source>
</evidence>
<proteinExistence type="inferred from homology"/>
<comment type="subcellular location">
    <subcellularLocation>
        <location evidence="6">Endoplasmic reticulum membrane</location>
        <topology evidence="6">Multi-pass membrane protein</topology>
    </subcellularLocation>
    <subcellularLocation>
        <location evidence="6">Endoplasmic reticulum-Golgi intermediate compartment membrane</location>
        <topology evidence="6">Multi-pass membrane protein</topology>
    </subcellularLocation>
    <subcellularLocation>
        <location evidence="6">Golgi apparatus membrane</location>
        <topology evidence="6">Multi-pass membrane protein</topology>
    </subcellularLocation>
    <subcellularLocation>
        <location evidence="1">Membrane</location>
        <topology evidence="1">Multi-pass membrane protein</topology>
    </subcellularLocation>
</comment>
<sequence length="404" mass="45606">MKRNSILAYDVFTKTEEDVRIRTRVGGIITLCCLSFTAILLFSEWINFNHVITKPNLVIDREHHLKLELNIDITFPFIPCQLLNLDIMDDSGNVQLDITESGFTKTRIGSDGQQLGTTNFKVSEDLLEYSPKDKNYCGSCYGARDQSKNDEAESVDKKVCCQTCEDVKNAYSDAGWAFFDGKNIEQCEREGYVEKMNDQLNEGCRISGEALLNRIHGNIHFAPGKAFQNRGGHFHDTSFYNDHKNLNFKHMIEHLSFGRPVAQFKSNKDLVAMTSPLDGHQELPSIDAHNHQFIYFAKIVPTRFEYLNKQAQETSQLVVTSHMKPIGDATDYSTTMNSRQGIPGLFIDYEISPLKVINREQHATTWSGFLLNCITSIGGILAVGTVADKIVHATQRVVSHINNK</sequence>
<keyword evidence="10" id="KW-1185">Reference proteome</keyword>
<dbReference type="InterPro" id="IPR039542">
    <property type="entry name" value="Erv_N"/>
</dbReference>
<evidence type="ECO:0000256" key="2">
    <source>
        <dbReference type="ARBA" id="ARBA00005648"/>
    </source>
</evidence>
<dbReference type="EMBL" id="DS480485">
    <property type="protein sequence ID" value="EDO15046.1"/>
    <property type="molecule type" value="Genomic_DNA"/>
</dbReference>
<dbReference type="AlphaFoldDB" id="A7TRQ2"/>
<dbReference type="GO" id="GO:0000139">
    <property type="term" value="C:Golgi membrane"/>
    <property type="evidence" value="ECO:0007669"/>
    <property type="project" value="UniProtKB-SubCell"/>
</dbReference>
<dbReference type="Pfam" id="PF07970">
    <property type="entry name" value="COPIIcoated_ERV"/>
    <property type="match status" value="1"/>
</dbReference>
<dbReference type="GO" id="GO:0006890">
    <property type="term" value="P:retrograde vesicle-mediated transport, Golgi to endoplasmic reticulum"/>
    <property type="evidence" value="ECO:0007669"/>
    <property type="project" value="EnsemblFungi"/>
</dbReference>